<gene>
    <name evidence="1" type="ORF">SAMN04488511_102284</name>
</gene>
<evidence type="ECO:0000313" key="2">
    <source>
        <dbReference type="Proteomes" id="UP000198836"/>
    </source>
</evidence>
<name>A0A1I0SP32_9SPHI</name>
<dbReference type="SUPFAM" id="SSF47789">
    <property type="entry name" value="C-terminal domain of RNA polymerase alpha subunit"/>
    <property type="match status" value="1"/>
</dbReference>
<dbReference type="AlphaFoldDB" id="A0A1I0SP32"/>
<keyword evidence="2" id="KW-1185">Reference proteome</keyword>
<dbReference type="Proteomes" id="UP000198836">
    <property type="component" value="Unassembled WGS sequence"/>
</dbReference>
<sequence length="79" mass="8815">MEIHELLQTPINKLGFSPGFCSVCAAMNFTKLIDITAISPDELINKKGFSYGWLGELSGYLDKKGLLHLLQKPQEKNYG</sequence>
<dbReference type="EMBL" id="FOJM01000002">
    <property type="protein sequence ID" value="SFA41265.1"/>
    <property type="molecule type" value="Genomic_DNA"/>
</dbReference>
<evidence type="ECO:0000313" key="1">
    <source>
        <dbReference type="EMBL" id="SFA41265.1"/>
    </source>
</evidence>
<reference evidence="2" key="1">
    <citation type="submission" date="2016-10" db="EMBL/GenBank/DDBJ databases">
        <authorList>
            <person name="Varghese N."/>
            <person name="Submissions S."/>
        </authorList>
    </citation>
    <scope>NUCLEOTIDE SEQUENCE [LARGE SCALE GENOMIC DNA]</scope>
    <source>
        <strain evidence="2">DSM 18130</strain>
    </source>
</reference>
<protein>
    <submittedName>
        <fullName evidence="1">Uncharacterized protein</fullName>
    </submittedName>
</protein>
<proteinExistence type="predicted"/>
<accession>A0A1I0SP32</accession>
<organism evidence="1 2">
    <name type="scientific">Pedobacter suwonensis</name>
    <dbReference type="NCBI Taxonomy" id="332999"/>
    <lineage>
        <taxon>Bacteria</taxon>
        <taxon>Pseudomonadati</taxon>
        <taxon>Bacteroidota</taxon>
        <taxon>Sphingobacteriia</taxon>
        <taxon>Sphingobacteriales</taxon>
        <taxon>Sphingobacteriaceae</taxon>
        <taxon>Pedobacter</taxon>
    </lineage>
</organism>